<sequence length="379" mass="42916">MTEKFWAIFATLTATVCGIAIYSPTLTIKVQTPVAQAQTQTTPEPKEDIPVEVFKGKSGAKSKSRSLRLSITLDNPSYLLIREGDEIKEGQTISDNKLERDRLLKQRKSVELQINNLKAKPIFKPNPPTALQQSNPIPPANYAEEEAAIAQAQLRFNQARSLLESRTSVLKADNPERRAEVEKAEVVLQAAAQKTEEQRQLLQSMQDLKLQSEIIQHEKAKLRQIEGEQEQARSALELARGKLNASAIEQQQQLQQLQLAVQLAQSELEGSKSRLQAAINRRQHIEYAASIDKVERSHKEQQLQQEYSRQQQIYEQALREREYQLAQLSLSRASVDEKLNQIPLIRSPKNGHIRRIKPWTGNNGKYTTTITISSSTTKK</sequence>
<feature type="coiled-coil region" evidence="1">
    <location>
        <begin position="191"/>
        <end position="320"/>
    </location>
</feature>
<reference evidence="2" key="1">
    <citation type="journal article" date="2015" name="Genome Announc.">
        <title>Draft Genome Sequence of Tolypothrix boutellei Strain VB521301.</title>
        <authorList>
            <person name="Chandrababunaidu M.M."/>
            <person name="Singh D."/>
            <person name="Sen D."/>
            <person name="Bhan S."/>
            <person name="Das S."/>
            <person name="Gupta A."/>
            <person name="Adhikary S.P."/>
            <person name="Tripathy S."/>
        </authorList>
    </citation>
    <scope>NUCLEOTIDE SEQUENCE</scope>
    <source>
        <strain evidence="2">VB521301</strain>
    </source>
</reference>
<evidence type="ECO:0000313" key="2">
    <source>
        <dbReference type="EMBL" id="KAF3888107.1"/>
    </source>
</evidence>
<evidence type="ECO:0000313" key="3">
    <source>
        <dbReference type="Proteomes" id="UP000029738"/>
    </source>
</evidence>
<name>A0A8S9T7Y1_9CYAN</name>
<accession>A0A8S9T7Y1</accession>
<organism evidence="2 3">
    <name type="scientific">Tolypothrix bouteillei VB521301</name>
    <dbReference type="NCBI Taxonomy" id="1479485"/>
    <lineage>
        <taxon>Bacteria</taxon>
        <taxon>Bacillati</taxon>
        <taxon>Cyanobacteriota</taxon>
        <taxon>Cyanophyceae</taxon>
        <taxon>Nostocales</taxon>
        <taxon>Tolypothrichaceae</taxon>
        <taxon>Tolypothrix</taxon>
    </lineage>
</organism>
<dbReference type="EMBL" id="JHEG04000001">
    <property type="protein sequence ID" value="KAF3888107.1"/>
    <property type="molecule type" value="Genomic_DNA"/>
</dbReference>
<dbReference type="AlphaFoldDB" id="A0A8S9T7Y1"/>
<comment type="caution">
    <text evidence="2">The sequence shown here is derived from an EMBL/GenBank/DDBJ whole genome shotgun (WGS) entry which is preliminary data.</text>
</comment>
<evidence type="ECO:0000256" key="1">
    <source>
        <dbReference type="SAM" id="Coils"/>
    </source>
</evidence>
<gene>
    <name evidence="2" type="ORF">DA73_0400023395</name>
</gene>
<keyword evidence="3" id="KW-1185">Reference proteome</keyword>
<reference evidence="2" key="2">
    <citation type="submission" date="2019-11" db="EMBL/GenBank/DDBJ databases">
        <title>Improved Assembly of Tolypothrix boutellei genome.</title>
        <authorList>
            <person name="Sarangi A.N."/>
            <person name="Mukherjee M."/>
            <person name="Ghosh S."/>
            <person name="Singh D."/>
            <person name="Das A."/>
            <person name="Kant S."/>
            <person name="Prusty A."/>
            <person name="Tripathy S."/>
        </authorList>
    </citation>
    <scope>NUCLEOTIDE SEQUENCE</scope>
    <source>
        <strain evidence="2">VB521301</strain>
    </source>
</reference>
<protein>
    <submittedName>
        <fullName evidence="2">Uncharacterized protein</fullName>
    </submittedName>
</protein>
<feature type="coiled-coil region" evidence="1">
    <location>
        <begin position="100"/>
        <end position="162"/>
    </location>
</feature>
<dbReference type="RefSeq" id="WP_050045242.1">
    <property type="nucleotide sequence ID" value="NZ_JHEG04000001.1"/>
</dbReference>
<dbReference type="Proteomes" id="UP000029738">
    <property type="component" value="Unassembled WGS sequence"/>
</dbReference>
<keyword evidence="1" id="KW-0175">Coiled coil</keyword>
<proteinExistence type="predicted"/>